<dbReference type="SUPFAM" id="SSF46785">
    <property type="entry name" value="Winged helix' DNA-binding domain"/>
    <property type="match status" value="1"/>
</dbReference>
<evidence type="ECO:0000256" key="3">
    <source>
        <dbReference type="ARBA" id="ARBA00022691"/>
    </source>
</evidence>
<feature type="compositionally biased region" description="Low complexity" evidence="4">
    <location>
        <begin position="834"/>
        <end position="856"/>
    </location>
</feature>
<feature type="compositionally biased region" description="Pro residues" evidence="4">
    <location>
        <begin position="876"/>
        <end position="885"/>
    </location>
</feature>
<dbReference type="InterPro" id="IPR016461">
    <property type="entry name" value="COMT-like"/>
</dbReference>
<evidence type="ECO:0000256" key="4">
    <source>
        <dbReference type="SAM" id="MobiDB-lite"/>
    </source>
</evidence>
<keyword evidence="2" id="KW-0808">Transferase</keyword>
<dbReference type="RefSeq" id="XP_003026952.1">
    <property type="nucleotide sequence ID" value="XM_003026906.1"/>
</dbReference>
<feature type="domain" description="O-methyltransferase C-terminal" evidence="5">
    <location>
        <begin position="469"/>
        <end position="613"/>
    </location>
</feature>
<feature type="compositionally biased region" description="Basic and acidic residues" evidence="4">
    <location>
        <begin position="52"/>
        <end position="70"/>
    </location>
</feature>
<dbReference type="eggNOG" id="ENOG502S7DY">
    <property type="taxonomic scope" value="Eukaryota"/>
</dbReference>
<feature type="compositionally biased region" description="Acidic residues" evidence="4">
    <location>
        <begin position="37"/>
        <end position="47"/>
    </location>
</feature>
<dbReference type="OMA" id="SAHAYWM"/>
<dbReference type="PANTHER" id="PTHR43712:SF2">
    <property type="entry name" value="O-METHYLTRANSFERASE CICE"/>
    <property type="match status" value="1"/>
</dbReference>
<dbReference type="PANTHER" id="PTHR43712">
    <property type="entry name" value="PUTATIVE (AFU_ORTHOLOGUE AFUA_4G14580)-RELATED"/>
    <property type="match status" value="1"/>
</dbReference>
<dbReference type="STRING" id="578458.D8QJ98"/>
<organism evidence="7">
    <name type="scientific">Schizophyllum commune (strain H4-8 / FGSC 9210)</name>
    <name type="common">Split gill fungus</name>
    <dbReference type="NCBI Taxonomy" id="578458"/>
    <lineage>
        <taxon>Eukaryota</taxon>
        <taxon>Fungi</taxon>
        <taxon>Dikarya</taxon>
        <taxon>Basidiomycota</taxon>
        <taxon>Agaricomycotina</taxon>
        <taxon>Agaricomycetes</taxon>
        <taxon>Agaricomycetidae</taxon>
        <taxon>Agaricales</taxon>
        <taxon>Schizophyllaceae</taxon>
        <taxon>Schizophyllum</taxon>
    </lineage>
</organism>
<feature type="compositionally biased region" description="Polar residues" evidence="4">
    <location>
        <begin position="113"/>
        <end position="138"/>
    </location>
</feature>
<feature type="compositionally biased region" description="Polar residues" evidence="4">
    <location>
        <begin position="169"/>
        <end position="190"/>
    </location>
</feature>
<dbReference type="GeneID" id="9596631"/>
<dbReference type="InterPro" id="IPR036388">
    <property type="entry name" value="WH-like_DNA-bd_sf"/>
</dbReference>
<dbReference type="GO" id="GO:0032259">
    <property type="term" value="P:methylation"/>
    <property type="evidence" value="ECO:0007669"/>
    <property type="project" value="UniProtKB-KW"/>
</dbReference>
<feature type="region of interest" description="Disordered" evidence="4">
    <location>
        <begin position="914"/>
        <end position="1056"/>
    </location>
</feature>
<dbReference type="GO" id="GO:0008171">
    <property type="term" value="F:O-methyltransferase activity"/>
    <property type="evidence" value="ECO:0007669"/>
    <property type="project" value="InterPro"/>
</dbReference>
<evidence type="ECO:0000313" key="6">
    <source>
        <dbReference type="EMBL" id="EFI92049.1"/>
    </source>
</evidence>
<dbReference type="Pfam" id="PF00891">
    <property type="entry name" value="Methyltransf_2"/>
    <property type="match status" value="1"/>
</dbReference>
<protein>
    <submittedName>
        <fullName evidence="6">Ich1-like protein</fullName>
    </submittedName>
</protein>
<dbReference type="HOGENOM" id="CLU_273002_0_0_1"/>
<dbReference type="EMBL" id="GL377314">
    <property type="protein sequence ID" value="EFI92049.1"/>
    <property type="molecule type" value="Genomic_DNA"/>
</dbReference>
<reference evidence="6 7" key="1">
    <citation type="journal article" date="2010" name="Nat. Biotechnol.">
        <title>Genome sequence of the model mushroom Schizophyllum commune.</title>
        <authorList>
            <person name="Ohm R.A."/>
            <person name="de Jong J.F."/>
            <person name="Lugones L.G."/>
            <person name="Aerts A."/>
            <person name="Kothe E."/>
            <person name="Stajich J.E."/>
            <person name="de Vries R.P."/>
            <person name="Record E."/>
            <person name="Levasseur A."/>
            <person name="Baker S.E."/>
            <person name="Bartholomew K.A."/>
            <person name="Coutinho P.M."/>
            <person name="Erdmann S."/>
            <person name="Fowler T.J."/>
            <person name="Gathman A.C."/>
            <person name="Lombard V."/>
            <person name="Henrissat B."/>
            <person name="Knabe N."/>
            <person name="Kuees U."/>
            <person name="Lilly W.W."/>
            <person name="Lindquist E."/>
            <person name="Lucas S."/>
            <person name="Magnuson J.K."/>
            <person name="Piumi F."/>
            <person name="Raudaskoski M."/>
            <person name="Salamov A."/>
            <person name="Schmutz J."/>
            <person name="Schwarze F.W.M.R."/>
            <person name="vanKuyk P.A."/>
            <person name="Horton J.S."/>
            <person name="Grigoriev I.V."/>
            <person name="Woesten H.A.B."/>
        </authorList>
    </citation>
    <scope>NUCLEOTIDE SEQUENCE [LARGE SCALE GENOMIC DNA]</scope>
    <source>
        <strain evidence="7">H4-8 / FGSC 9210</strain>
    </source>
</reference>
<dbReference type="VEuPathDB" id="FungiDB:SCHCODRAFT_02672639"/>
<feature type="region of interest" description="Disordered" evidence="4">
    <location>
        <begin position="156"/>
        <end position="203"/>
    </location>
</feature>
<dbReference type="KEGG" id="scm:SCHCO_02672639"/>
<dbReference type="AlphaFoldDB" id="D8QJ98"/>
<dbReference type="Gene3D" id="1.10.10.10">
    <property type="entry name" value="Winged helix-like DNA-binding domain superfamily/Winged helix DNA-binding domain"/>
    <property type="match status" value="1"/>
</dbReference>
<keyword evidence="3" id="KW-0949">S-adenosyl-L-methionine</keyword>
<feature type="region of interest" description="Disordered" evidence="4">
    <location>
        <begin position="1138"/>
        <end position="1181"/>
    </location>
</feature>
<keyword evidence="1" id="KW-0489">Methyltransferase</keyword>
<dbReference type="SUPFAM" id="SSF53335">
    <property type="entry name" value="S-adenosyl-L-methionine-dependent methyltransferases"/>
    <property type="match status" value="1"/>
</dbReference>
<evidence type="ECO:0000259" key="5">
    <source>
        <dbReference type="Pfam" id="PF00891"/>
    </source>
</evidence>
<dbReference type="Proteomes" id="UP000007431">
    <property type="component" value="Unassembled WGS sequence"/>
</dbReference>
<evidence type="ECO:0000256" key="1">
    <source>
        <dbReference type="ARBA" id="ARBA00022603"/>
    </source>
</evidence>
<gene>
    <name evidence="6" type="primary">ICH1</name>
    <name evidence="6" type="ORF">SCHCODRAFT_258744</name>
</gene>
<evidence type="ECO:0000313" key="7">
    <source>
        <dbReference type="Proteomes" id="UP000007431"/>
    </source>
</evidence>
<dbReference type="OrthoDB" id="2410195at2759"/>
<dbReference type="InterPro" id="IPR029063">
    <property type="entry name" value="SAM-dependent_MTases_sf"/>
</dbReference>
<feature type="compositionally biased region" description="Low complexity" evidence="4">
    <location>
        <begin position="1138"/>
        <end position="1163"/>
    </location>
</feature>
<dbReference type="PROSITE" id="PS51683">
    <property type="entry name" value="SAM_OMT_II"/>
    <property type="match status" value="1"/>
</dbReference>
<proteinExistence type="predicted"/>
<keyword evidence="7" id="KW-1185">Reference proteome</keyword>
<dbReference type="InterPro" id="IPR036390">
    <property type="entry name" value="WH_DNA-bd_sf"/>
</dbReference>
<dbReference type="InterPro" id="IPR001077">
    <property type="entry name" value="COMT_C"/>
</dbReference>
<feature type="compositionally biased region" description="Polar residues" evidence="4">
    <location>
        <begin position="810"/>
        <end position="819"/>
    </location>
</feature>
<evidence type="ECO:0000256" key="2">
    <source>
        <dbReference type="ARBA" id="ARBA00022679"/>
    </source>
</evidence>
<feature type="region of interest" description="Disordered" evidence="4">
    <location>
        <begin position="83"/>
        <end position="138"/>
    </location>
</feature>
<name>D8QJ98_SCHCM</name>
<sequence>MGSTFDELRALHRLIGTSLDFIERKFADATRIPDLDDDILGPDDEESQYGVREGRGLYRATSADEDRPSLRYPFEAKMRENLSNAYASPPPSPSTYAPEGPVTPPANGPRSRLSPSITRQHSSPNVHATPRHNPSSSRIDIASYTQSSPSLLLSRAVRQDSPRHHHNESISTDSLTTDPSMYSQPSQPASPVTPASPFSPMSPADGENVFGLLDFPSLNAPMDPDSPAERMVQEADIVDAISRIAGACGQISATVQLPFLTLCDASMAYHLPSCLRLFEAAHIPEILREAGEEGMETSDISSRCGVEVNKLAHILRLLATHHLLMEVRPNTFANNRISSMIDSGKPWRELVAMSNAEAKYEGKEGGIAAFVGMCTDELFKASSYMTEAFLLSPNVTTTHGREPEHAPFTFAFGLCGGEDTYCRGNAVFSGDGRKKGSPKVVEEKIPFFPWLEGHGLDATGGSNPNRFRFARFAKAMEGTTSWETPGAILQAFDWNMLQPGSVVVDVGGGIGSTTDTLATASENCGWGLRFVLQDREVVIERAEQYWKKNWPHRVSSGAVTLQVQDFFQPQAVKAPAVYMLRVILHDWSEVFARKILLQLRSSAGPHTTLLCGDFILPLACPDSFGVSGSHPGVDVEGAVLSHAPAPLLSNMGKASANAFNMDLTMQCTFNSQERTLRETFALMESAGWKITRLNKCPGSWFFWIVAVPAEVPDPRLARSGSRSTFGGSTFPERAGINDDLDDLLRREELDLIGRSSSRCGTPTFGSRMDFPSLAPKGPMSRLSRGIFGKGGAAMRKFGFGRPSAALAAQSGHSAQNNALKQPVIISPPKKKKPSPLTLSSPIAPSSPAPSSRLQPARVRGLSISQPTSSSSSPAPSQAPPTPASPRFPSMLRRSSHAHLTGHHAAAAVSMVSLRHGPEKRHGRNPSLTSTLMSEALEVPPSPARTTKTVTRRGSFATLSDQISSIISRTTGSGTPEPPRSPTLLRKSVSRRGSLAHLTPPNKDEVPPLPKTINISGPIHLGGLPTPSSPVTVRNLSTSPSPPSPLSSRPRKSSVSHLTLTPKFKIGGRKRSESILSTNVPAGASLLGSGGRLDFGKLVDEVEEKGLPPLPQVGALLDAPPMLEVPLVSGHSSMLGPPPLLGASAALGAPPSLGAPAALDSPPAMFERERKWSSGANKSPRT</sequence>
<feature type="region of interest" description="Disordered" evidence="4">
    <location>
        <begin position="808"/>
        <end position="889"/>
    </location>
</feature>
<feature type="compositionally biased region" description="Low complexity" evidence="4">
    <location>
        <begin position="864"/>
        <end position="875"/>
    </location>
</feature>
<feature type="compositionally biased region" description="Low complexity" evidence="4">
    <location>
        <begin position="962"/>
        <end position="974"/>
    </location>
</feature>
<feature type="region of interest" description="Disordered" evidence="4">
    <location>
        <begin position="37"/>
        <end position="70"/>
    </location>
</feature>
<dbReference type="InParanoid" id="D8QJ98"/>
<dbReference type="Gene3D" id="3.40.50.150">
    <property type="entry name" value="Vaccinia Virus protein VP39"/>
    <property type="match status" value="1"/>
</dbReference>
<accession>D8QJ98</accession>